<dbReference type="InterPro" id="IPR002942">
    <property type="entry name" value="S4_RNA-bd"/>
</dbReference>
<comment type="catalytic activity">
    <reaction evidence="3">
        <text>uridine(1911/1915/1917) in 23S rRNA = pseudouridine(1911/1915/1917) in 23S rRNA</text>
        <dbReference type="Rhea" id="RHEA:42524"/>
        <dbReference type="Rhea" id="RHEA-COMP:10097"/>
        <dbReference type="Rhea" id="RHEA-COMP:10098"/>
        <dbReference type="ChEBI" id="CHEBI:65314"/>
        <dbReference type="ChEBI" id="CHEBI:65315"/>
        <dbReference type="EC" id="5.4.99.23"/>
    </reaction>
</comment>
<dbReference type="AlphaFoldDB" id="A0A451DEJ1"/>
<comment type="function">
    <text evidence="6">Responsible for synthesis of pseudouridine from uracil.</text>
</comment>
<evidence type="ECO:0000256" key="1">
    <source>
        <dbReference type="ARBA" id="ARBA00010876"/>
    </source>
</evidence>
<comment type="catalytic activity">
    <reaction evidence="6">
        <text>a uridine in RNA = a pseudouridine in RNA</text>
        <dbReference type="Rhea" id="RHEA:48348"/>
        <dbReference type="Rhea" id="RHEA-COMP:12068"/>
        <dbReference type="Rhea" id="RHEA-COMP:12069"/>
        <dbReference type="ChEBI" id="CHEBI:65314"/>
        <dbReference type="ChEBI" id="CHEBI:65315"/>
    </reaction>
</comment>
<name>A0A451DEJ1_9GAMM</name>
<evidence type="ECO:0000313" key="8">
    <source>
        <dbReference type="EMBL" id="VFP85018.1"/>
    </source>
</evidence>
<dbReference type="Pfam" id="PF00849">
    <property type="entry name" value="PseudoU_synth_2"/>
    <property type="match status" value="1"/>
</dbReference>
<gene>
    <name evidence="8" type="primary">rluD</name>
    <name evidence="8" type="ORF">BUCISPPA3004_265</name>
</gene>
<dbReference type="Gene3D" id="3.10.290.10">
    <property type="entry name" value="RNA-binding S4 domain"/>
    <property type="match status" value="1"/>
</dbReference>
<comment type="similarity">
    <text evidence="1 6">Belongs to the pseudouridine synthase RluA family.</text>
</comment>
<keyword evidence="2 6" id="KW-0413">Isomerase</keyword>
<evidence type="ECO:0000256" key="3">
    <source>
        <dbReference type="ARBA" id="ARBA00036882"/>
    </source>
</evidence>
<dbReference type="Gene3D" id="3.30.2350.10">
    <property type="entry name" value="Pseudouridine synthase"/>
    <property type="match status" value="1"/>
</dbReference>
<dbReference type="GO" id="GO:0160140">
    <property type="term" value="F:23S rRNA pseudouridine(1911/1915/1917) synthase activity"/>
    <property type="evidence" value="ECO:0007669"/>
    <property type="project" value="UniProtKB-EC"/>
</dbReference>
<dbReference type="PROSITE" id="PS50889">
    <property type="entry name" value="S4"/>
    <property type="match status" value="1"/>
</dbReference>
<organism evidence="8 9">
    <name type="scientific">Buchnera aphidicola</name>
    <name type="common">Cinara splendens</name>
    <dbReference type="NCBI Taxonomy" id="2518979"/>
    <lineage>
        <taxon>Bacteria</taxon>
        <taxon>Pseudomonadati</taxon>
        <taxon>Pseudomonadota</taxon>
        <taxon>Gammaproteobacteria</taxon>
        <taxon>Enterobacterales</taxon>
        <taxon>Erwiniaceae</taxon>
        <taxon>Buchnera</taxon>
    </lineage>
</organism>
<dbReference type="SUPFAM" id="SSF55174">
    <property type="entry name" value="Alpha-L RNA-binding motif"/>
    <property type="match status" value="1"/>
</dbReference>
<dbReference type="InterPro" id="IPR006145">
    <property type="entry name" value="PsdUridine_synth_RsuA/RluA"/>
</dbReference>
<dbReference type="Pfam" id="PF01479">
    <property type="entry name" value="S4"/>
    <property type="match status" value="1"/>
</dbReference>
<evidence type="ECO:0000313" key="9">
    <source>
        <dbReference type="Proteomes" id="UP000294413"/>
    </source>
</evidence>
<dbReference type="CDD" id="cd00165">
    <property type="entry name" value="S4"/>
    <property type="match status" value="1"/>
</dbReference>
<dbReference type="GO" id="GO:0003723">
    <property type="term" value="F:RNA binding"/>
    <property type="evidence" value="ECO:0007669"/>
    <property type="project" value="UniProtKB-KW"/>
</dbReference>
<dbReference type="EMBL" id="LR217722">
    <property type="protein sequence ID" value="VFP85018.1"/>
    <property type="molecule type" value="Genomic_DNA"/>
</dbReference>
<dbReference type="SMART" id="SM00363">
    <property type="entry name" value="S4"/>
    <property type="match status" value="1"/>
</dbReference>
<evidence type="ECO:0000256" key="2">
    <source>
        <dbReference type="ARBA" id="ARBA00023235"/>
    </source>
</evidence>
<dbReference type="EC" id="5.4.99.-" evidence="6"/>
<feature type="domain" description="RNA-binding S4" evidence="7">
    <location>
        <begin position="20"/>
        <end position="86"/>
    </location>
</feature>
<dbReference type="InterPro" id="IPR020103">
    <property type="entry name" value="PsdUridine_synth_cat_dom_sf"/>
</dbReference>
<dbReference type="GO" id="GO:0000455">
    <property type="term" value="P:enzyme-directed rRNA pseudouridine synthesis"/>
    <property type="evidence" value="ECO:0007669"/>
    <property type="project" value="TreeGrafter"/>
</dbReference>
<evidence type="ECO:0000256" key="4">
    <source>
        <dbReference type="PIRSR" id="PIRSR606225-1"/>
    </source>
</evidence>
<keyword evidence="5" id="KW-0694">RNA-binding</keyword>
<dbReference type="PANTHER" id="PTHR21600">
    <property type="entry name" value="MITOCHONDRIAL RNA PSEUDOURIDINE SYNTHASE"/>
    <property type="match status" value="1"/>
</dbReference>
<evidence type="ECO:0000256" key="5">
    <source>
        <dbReference type="PROSITE-ProRule" id="PRU00182"/>
    </source>
</evidence>
<dbReference type="InterPro" id="IPR006224">
    <property type="entry name" value="PsdUridine_synth_RluA-like_CS"/>
</dbReference>
<dbReference type="PROSITE" id="PS01129">
    <property type="entry name" value="PSI_RLU"/>
    <property type="match status" value="1"/>
</dbReference>
<dbReference type="InterPro" id="IPR006225">
    <property type="entry name" value="PsdUridine_synth_RluC/D"/>
</dbReference>
<dbReference type="InterPro" id="IPR050188">
    <property type="entry name" value="RluA_PseudoU_synthase"/>
</dbReference>
<dbReference type="Proteomes" id="UP000294413">
    <property type="component" value="Chromosome 1"/>
</dbReference>
<dbReference type="CDD" id="cd02869">
    <property type="entry name" value="PseudoU_synth_RluA_like"/>
    <property type="match status" value="1"/>
</dbReference>
<evidence type="ECO:0000259" key="7">
    <source>
        <dbReference type="SMART" id="SM00363"/>
    </source>
</evidence>
<dbReference type="InterPro" id="IPR036986">
    <property type="entry name" value="S4_RNA-bd_sf"/>
</dbReference>
<sequence length="322" mass="37120">MSFNTIKLKFISTVSKLQSYRLDKILVQKFFPVSRSRIKKWILLGCISVNDVIVTAPKKKIFFNDVIIVCVNNEFNLVKIKKENIPLDIIFEDSEILIINKPSNFVVHLGYGNTSGTLLNALIFHYKRNSSLPRAGIVHRLDKNTSGLLVVAKTILAYNYLVSLFKNRKIIKEYDAIVIGRIKRNGNINYPIKRNIHRRTIMTIGSGGKKAITHYKVITRFRNYTYVRVQIKTGRTHQIRVHFSAIAHPIFGDSIYSKGIKHNSLGLSKKTCRFLCKFSRPSLHSRMLSFIHPITNELKTWTISPPLDMVHLLTLLYYEDMV</sequence>
<protein>
    <recommendedName>
        <fullName evidence="6">Pseudouridine synthase</fullName>
        <ecNumber evidence="6">5.4.99.-</ecNumber>
    </recommendedName>
</protein>
<accession>A0A451DEJ1</accession>
<evidence type="ECO:0000256" key="6">
    <source>
        <dbReference type="RuleBase" id="RU362028"/>
    </source>
</evidence>
<reference evidence="8 9" key="1">
    <citation type="submission" date="2019-02" db="EMBL/GenBank/DDBJ databases">
        <authorList>
            <person name="Manzano-Marin A."/>
            <person name="Manzano-Marin A."/>
        </authorList>
    </citation>
    <scope>NUCLEOTIDE SEQUENCE [LARGE SCALE GENOMIC DNA]</scope>
    <source>
        <strain evidence="8 9">BuCisplendens</strain>
    </source>
</reference>
<dbReference type="PANTHER" id="PTHR21600:SF44">
    <property type="entry name" value="RIBOSOMAL LARGE SUBUNIT PSEUDOURIDINE SYNTHASE D"/>
    <property type="match status" value="1"/>
</dbReference>
<proteinExistence type="inferred from homology"/>
<dbReference type="NCBIfam" id="TIGR00005">
    <property type="entry name" value="rluA_subfam"/>
    <property type="match status" value="1"/>
</dbReference>
<feature type="active site" evidence="4">
    <location>
        <position position="142"/>
    </location>
</feature>
<dbReference type="SUPFAM" id="SSF55120">
    <property type="entry name" value="Pseudouridine synthase"/>
    <property type="match status" value="1"/>
</dbReference>